<keyword evidence="5 7" id="KW-1133">Transmembrane helix</keyword>
<protein>
    <submittedName>
        <fullName evidence="8">Putative MATE family efflux protein</fullName>
    </submittedName>
</protein>
<feature type="transmembrane region" description="Helical" evidence="7">
    <location>
        <begin position="48"/>
        <end position="70"/>
    </location>
</feature>
<sequence length="450" mass="47879">MTTEEMLRVGLGRTLFRMTWPMLFGVLALMSYQLVDSVFISYLGVEPLAALGFTLPVAQVIIGVQVGLGIATTAVISRSLGAAHQERARQLGGLVILGGAGIMALLAVLLWLVRHPLVLLMGADPELLPLIDAYWGPWLLATWLGAQLYFGYSVCRAHGDTRLPGLLMVLSSLINVALDPLFIFVFGWGLPGAAWATVVAFGVSLLIVHWALHRKVRLRFRMRAMNPLSAAKELGGITGPATVSQLLPPVSAMAATALVAGFGSAAVGAWAIATRLEFFSIVAVLALTMALPPMVGRFRGAGDLDSIRRVVGIAVRFVLLWQLGIAVLWLLLSFFLPGLISRDADVAGLLTDYLRLAPWSYAALGTCMLMVSVCNALGMPLRALVIAVLRLFACYLPALWLGAQLGGMMGLFVGVLVGNILAGVSAWLAYRQGLARLQAEVAGAEEAAPA</sequence>
<feature type="transmembrane region" description="Helical" evidence="7">
    <location>
        <begin position="91"/>
        <end position="113"/>
    </location>
</feature>
<evidence type="ECO:0000313" key="9">
    <source>
        <dbReference type="Proteomes" id="UP000275461"/>
    </source>
</evidence>
<feature type="transmembrane region" description="Helical" evidence="7">
    <location>
        <begin position="252"/>
        <end position="272"/>
    </location>
</feature>
<dbReference type="AlphaFoldDB" id="A0A498C5J9"/>
<dbReference type="Proteomes" id="UP000275461">
    <property type="component" value="Unassembled WGS sequence"/>
</dbReference>
<keyword evidence="3" id="KW-1003">Cell membrane</keyword>
<evidence type="ECO:0000256" key="4">
    <source>
        <dbReference type="ARBA" id="ARBA00022692"/>
    </source>
</evidence>
<evidence type="ECO:0000256" key="6">
    <source>
        <dbReference type="ARBA" id="ARBA00023136"/>
    </source>
</evidence>
<feature type="transmembrane region" description="Helical" evidence="7">
    <location>
        <begin position="356"/>
        <end position="377"/>
    </location>
</feature>
<comment type="caution">
    <text evidence="8">The sequence shown here is derived from an EMBL/GenBank/DDBJ whole genome shotgun (WGS) entry which is preliminary data.</text>
</comment>
<feature type="transmembrane region" description="Helical" evidence="7">
    <location>
        <begin position="278"/>
        <end position="298"/>
    </location>
</feature>
<dbReference type="NCBIfam" id="TIGR00797">
    <property type="entry name" value="matE"/>
    <property type="match status" value="1"/>
</dbReference>
<name>A0A498C5J9_9GAMM</name>
<accession>A0A498C5J9</accession>
<feature type="transmembrane region" description="Helical" evidence="7">
    <location>
        <begin position="409"/>
        <end position="430"/>
    </location>
</feature>
<dbReference type="GO" id="GO:0015297">
    <property type="term" value="F:antiporter activity"/>
    <property type="evidence" value="ECO:0007669"/>
    <property type="project" value="InterPro"/>
</dbReference>
<dbReference type="EMBL" id="RCDA01000001">
    <property type="protein sequence ID" value="RLK50563.1"/>
    <property type="molecule type" value="Genomic_DNA"/>
</dbReference>
<evidence type="ECO:0000256" key="5">
    <source>
        <dbReference type="ARBA" id="ARBA00022989"/>
    </source>
</evidence>
<dbReference type="InterPro" id="IPR052031">
    <property type="entry name" value="Membrane_Transporter-Flippase"/>
</dbReference>
<dbReference type="InterPro" id="IPR048279">
    <property type="entry name" value="MdtK-like"/>
</dbReference>
<feature type="transmembrane region" description="Helical" evidence="7">
    <location>
        <begin position="310"/>
        <end position="336"/>
    </location>
</feature>
<feature type="transmembrane region" description="Helical" evidence="7">
    <location>
        <begin position="166"/>
        <end position="187"/>
    </location>
</feature>
<evidence type="ECO:0000256" key="1">
    <source>
        <dbReference type="ARBA" id="ARBA00004429"/>
    </source>
</evidence>
<evidence type="ECO:0000313" key="8">
    <source>
        <dbReference type="EMBL" id="RLK50563.1"/>
    </source>
</evidence>
<feature type="transmembrane region" description="Helical" evidence="7">
    <location>
        <begin position="193"/>
        <end position="212"/>
    </location>
</feature>
<dbReference type="RefSeq" id="WP_121441045.1">
    <property type="nucleotide sequence ID" value="NZ_RCDA01000001.1"/>
</dbReference>
<feature type="transmembrane region" description="Helical" evidence="7">
    <location>
        <begin position="20"/>
        <end position="42"/>
    </location>
</feature>
<feature type="transmembrane region" description="Helical" evidence="7">
    <location>
        <begin position="384"/>
        <end position="403"/>
    </location>
</feature>
<dbReference type="OrthoDB" id="9806302at2"/>
<keyword evidence="4 7" id="KW-0812">Transmembrane</keyword>
<feature type="transmembrane region" description="Helical" evidence="7">
    <location>
        <begin position="133"/>
        <end position="154"/>
    </location>
</feature>
<gene>
    <name evidence="8" type="ORF">DFR31_0469</name>
</gene>
<keyword evidence="9" id="KW-1185">Reference proteome</keyword>
<dbReference type="PANTHER" id="PTHR43549">
    <property type="entry name" value="MULTIDRUG RESISTANCE PROTEIN YPNP-RELATED"/>
    <property type="match status" value="1"/>
</dbReference>
<dbReference type="PANTHER" id="PTHR43549:SF3">
    <property type="entry name" value="MULTIDRUG RESISTANCE PROTEIN YPNP-RELATED"/>
    <property type="match status" value="1"/>
</dbReference>
<evidence type="ECO:0000256" key="2">
    <source>
        <dbReference type="ARBA" id="ARBA00022448"/>
    </source>
</evidence>
<dbReference type="GO" id="GO:0005886">
    <property type="term" value="C:plasma membrane"/>
    <property type="evidence" value="ECO:0007669"/>
    <property type="project" value="UniProtKB-SubCell"/>
</dbReference>
<organism evidence="8 9">
    <name type="scientific">Alkalispirillum mobile</name>
    <dbReference type="NCBI Taxonomy" id="85925"/>
    <lineage>
        <taxon>Bacteria</taxon>
        <taxon>Pseudomonadati</taxon>
        <taxon>Pseudomonadota</taxon>
        <taxon>Gammaproteobacteria</taxon>
        <taxon>Chromatiales</taxon>
        <taxon>Ectothiorhodospiraceae</taxon>
        <taxon>Alkalispirillum</taxon>
    </lineage>
</organism>
<dbReference type="GO" id="GO:0042910">
    <property type="term" value="F:xenobiotic transmembrane transporter activity"/>
    <property type="evidence" value="ECO:0007669"/>
    <property type="project" value="InterPro"/>
</dbReference>
<evidence type="ECO:0000256" key="3">
    <source>
        <dbReference type="ARBA" id="ARBA00022475"/>
    </source>
</evidence>
<keyword evidence="2" id="KW-0813">Transport</keyword>
<dbReference type="PIRSF" id="PIRSF006603">
    <property type="entry name" value="DinF"/>
    <property type="match status" value="1"/>
</dbReference>
<reference evidence="8 9" key="1">
    <citation type="submission" date="2018-10" db="EMBL/GenBank/DDBJ databases">
        <title>Genomic Encyclopedia of Type Strains, Phase IV (KMG-IV): sequencing the most valuable type-strain genomes for metagenomic binning, comparative biology and taxonomic classification.</title>
        <authorList>
            <person name="Goeker M."/>
        </authorList>
    </citation>
    <scope>NUCLEOTIDE SEQUENCE [LARGE SCALE GENOMIC DNA]</scope>
    <source>
        <strain evidence="8 9">DSM 12769</strain>
    </source>
</reference>
<proteinExistence type="predicted"/>
<dbReference type="InterPro" id="IPR002528">
    <property type="entry name" value="MATE_fam"/>
</dbReference>
<keyword evidence="6 7" id="KW-0472">Membrane</keyword>
<dbReference type="Pfam" id="PF01554">
    <property type="entry name" value="MatE"/>
    <property type="match status" value="2"/>
</dbReference>
<comment type="subcellular location">
    <subcellularLocation>
        <location evidence="1">Cell inner membrane</location>
        <topology evidence="1">Multi-pass membrane protein</topology>
    </subcellularLocation>
</comment>
<evidence type="ECO:0000256" key="7">
    <source>
        <dbReference type="SAM" id="Phobius"/>
    </source>
</evidence>